<dbReference type="GO" id="GO:0005524">
    <property type="term" value="F:ATP binding"/>
    <property type="evidence" value="ECO:0007669"/>
    <property type="project" value="UniProtKB-KW"/>
</dbReference>
<organism evidence="11 12">
    <name type="scientific">Anoxybacillus flavithermus (strain DSM 21510 / WK1)</name>
    <dbReference type="NCBI Taxonomy" id="491915"/>
    <lineage>
        <taxon>Bacteria</taxon>
        <taxon>Bacillati</taxon>
        <taxon>Bacillota</taxon>
        <taxon>Bacilli</taxon>
        <taxon>Bacillales</taxon>
        <taxon>Anoxybacillaceae</taxon>
        <taxon>Anoxybacillus</taxon>
    </lineage>
</organism>
<dbReference type="STRING" id="491915.Aflv_1327"/>
<keyword evidence="4" id="KW-0547">Nucleotide-binding</keyword>
<accession>B7GKP1</accession>
<name>B7GKP1_ANOFW</name>
<dbReference type="InterPro" id="IPR039421">
    <property type="entry name" value="Type_1_exporter"/>
</dbReference>
<evidence type="ECO:0000313" key="12">
    <source>
        <dbReference type="Proteomes" id="UP000000742"/>
    </source>
</evidence>
<evidence type="ECO:0000256" key="1">
    <source>
        <dbReference type="ARBA" id="ARBA00004651"/>
    </source>
</evidence>
<dbReference type="PROSITE" id="PS50893">
    <property type="entry name" value="ABC_TRANSPORTER_2"/>
    <property type="match status" value="1"/>
</dbReference>
<dbReference type="FunFam" id="3.40.50.300:FF:000287">
    <property type="entry name" value="Multidrug ABC transporter ATP-binding protein"/>
    <property type="match status" value="1"/>
</dbReference>
<dbReference type="PANTHER" id="PTHR43394">
    <property type="entry name" value="ATP-DEPENDENT PERMEASE MDL1, MITOCHONDRIAL"/>
    <property type="match status" value="1"/>
</dbReference>
<dbReference type="CDD" id="cd18544">
    <property type="entry name" value="ABC_6TM_TmrA_like"/>
    <property type="match status" value="1"/>
</dbReference>
<evidence type="ECO:0000259" key="9">
    <source>
        <dbReference type="PROSITE" id="PS50893"/>
    </source>
</evidence>
<proteinExistence type="predicted"/>
<dbReference type="eggNOG" id="COG1132">
    <property type="taxonomic scope" value="Bacteria"/>
</dbReference>
<dbReference type="GO" id="GO:0016887">
    <property type="term" value="F:ATP hydrolysis activity"/>
    <property type="evidence" value="ECO:0007669"/>
    <property type="project" value="InterPro"/>
</dbReference>
<comment type="subcellular location">
    <subcellularLocation>
        <location evidence="1">Cell membrane</location>
        <topology evidence="1">Multi-pass membrane protein</topology>
    </subcellularLocation>
</comment>
<protein>
    <submittedName>
        <fullName evidence="11">ABC-type multidrug transport system, ATPase and permease component</fullName>
    </submittedName>
</protein>
<dbReference type="InterPro" id="IPR036640">
    <property type="entry name" value="ABC1_TM_sf"/>
</dbReference>
<evidence type="ECO:0000256" key="7">
    <source>
        <dbReference type="ARBA" id="ARBA00023136"/>
    </source>
</evidence>
<evidence type="ECO:0000259" key="10">
    <source>
        <dbReference type="PROSITE" id="PS50929"/>
    </source>
</evidence>
<evidence type="ECO:0000256" key="4">
    <source>
        <dbReference type="ARBA" id="ARBA00022741"/>
    </source>
</evidence>
<keyword evidence="2" id="KW-0813">Transport</keyword>
<evidence type="ECO:0000256" key="5">
    <source>
        <dbReference type="ARBA" id="ARBA00022840"/>
    </source>
</evidence>
<evidence type="ECO:0000256" key="3">
    <source>
        <dbReference type="ARBA" id="ARBA00022692"/>
    </source>
</evidence>
<dbReference type="SUPFAM" id="SSF52540">
    <property type="entry name" value="P-loop containing nucleoside triphosphate hydrolases"/>
    <property type="match status" value="1"/>
</dbReference>
<reference evidence="11 12" key="1">
    <citation type="journal article" date="2008" name="Genome Biol.">
        <title>Encapsulated in silica: genome, proteome and physiology of the thermophilic bacterium Anoxybacillus flavithermus WK1.</title>
        <authorList>
            <person name="Saw J.H."/>
            <person name="Mountain B.W."/>
            <person name="Feng L."/>
            <person name="Omelchenko M.V."/>
            <person name="Hou S."/>
            <person name="Saito J.A."/>
            <person name="Stott M.B."/>
            <person name="Li D."/>
            <person name="Zhao G."/>
            <person name="Wu J."/>
            <person name="Galperin M.Y."/>
            <person name="Koonin E.V."/>
            <person name="Makarova K.S."/>
            <person name="Wolf Y.I."/>
            <person name="Rigden D.J."/>
            <person name="Dunfield P.F."/>
            <person name="Wang L."/>
            <person name="Alam M."/>
        </authorList>
    </citation>
    <scope>NUCLEOTIDE SEQUENCE [LARGE SCALE GENOMIC DNA]</scope>
    <source>
        <strain evidence="12">DSM 21510 / WK1</strain>
    </source>
</reference>
<keyword evidence="5" id="KW-0067">ATP-binding</keyword>
<sequence length="609" mass="69741">MVSGYVRSSTARTICGTWGYTMKSNMNQRQVFMRLMGYTVPHRKSLLFAFFLLALTTAGDVLGPIIVKIFIDDYLAQMTFPLQAMIGLATAYIMIHIGKVFLSYFQLLKFQEVALKIIQQLRVDVFAKVQSLGMRYFDRTPAGSIVSRVTNDTEAIKEMFVEVLVTFIQSAFFLVGVFVAMFLLDVRLAAFCLVILPTIYFIIRTYRKYSSVFYSDLRERLSQLNAKLNESLQGMAIIQAFRQQKRMKEQFGVINEKHYTAAMKNIKLDSLLLRPATDLVYVFSLIVVLSYFGISSFQSPVEIGVLYAFVNYLERFFEPINQMMMRLSMFQQALVASSRVFQLLDEQEEEPKQAEKPLVIEKGTVEFRNVSFSYDGKRDVLKNISFIARPGETIALVGHTGSGKSSIIQLLMRFYEFERGDILIDGHSIKDYPKRELRKHIGLVLQDPFLFYGTVRDNIRLHHQHLTDEHIEQAAKFVQAHAFIEKLPKGYDHPVTERGTTFSSGQRQLIAFARTIAMNPKILVLDEATANIDTETEEAIQQALEKMRKGRTTIAIAHRLSTIQDADQILVLHQGEIVERGTHQQLLAKRGLYYRMYVLQNGVTEDICI</sequence>
<dbReference type="AlphaFoldDB" id="B7GKP1"/>
<dbReference type="GO" id="GO:0005886">
    <property type="term" value="C:plasma membrane"/>
    <property type="evidence" value="ECO:0007669"/>
    <property type="project" value="UniProtKB-SubCell"/>
</dbReference>
<feature type="transmembrane region" description="Helical" evidence="8">
    <location>
        <begin position="271"/>
        <end position="294"/>
    </location>
</feature>
<dbReference type="CDD" id="cd03254">
    <property type="entry name" value="ABCC_Glucan_exporter_like"/>
    <property type="match status" value="1"/>
</dbReference>
<feature type="transmembrane region" description="Helical" evidence="8">
    <location>
        <begin position="188"/>
        <end position="206"/>
    </location>
</feature>
<evidence type="ECO:0000256" key="2">
    <source>
        <dbReference type="ARBA" id="ARBA00022448"/>
    </source>
</evidence>
<dbReference type="PROSITE" id="PS50929">
    <property type="entry name" value="ABC_TM1F"/>
    <property type="match status" value="1"/>
</dbReference>
<dbReference type="HOGENOM" id="CLU_000604_84_3_9"/>
<dbReference type="SMART" id="SM00382">
    <property type="entry name" value="AAA"/>
    <property type="match status" value="1"/>
</dbReference>
<dbReference type="PANTHER" id="PTHR43394:SF1">
    <property type="entry name" value="ATP-BINDING CASSETTE SUB-FAMILY B MEMBER 10, MITOCHONDRIAL"/>
    <property type="match status" value="1"/>
</dbReference>
<feature type="transmembrane region" description="Helical" evidence="8">
    <location>
        <begin position="82"/>
        <end position="102"/>
    </location>
</feature>
<dbReference type="GO" id="GO:0015421">
    <property type="term" value="F:ABC-type oligopeptide transporter activity"/>
    <property type="evidence" value="ECO:0007669"/>
    <property type="project" value="TreeGrafter"/>
</dbReference>
<keyword evidence="7 8" id="KW-0472">Membrane</keyword>
<dbReference type="Gene3D" id="3.40.50.300">
    <property type="entry name" value="P-loop containing nucleotide triphosphate hydrolases"/>
    <property type="match status" value="1"/>
</dbReference>
<dbReference type="Pfam" id="PF00005">
    <property type="entry name" value="ABC_tran"/>
    <property type="match status" value="1"/>
</dbReference>
<dbReference type="Proteomes" id="UP000000742">
    <property type="component" value="Chromosome"/>
</dbReference>
<dbReference type="InterPro" id="IPR011527">
    <property type="entry name" value="ABC1_TM_dom"/>
</dbReference>
<feature type="domain" description="ABC transmembrane type-1" evidence="10">
    <location>
        <begin position="47"/>
        <end position="332"/>
    </location>
</feature>
<keyword evidence="6 8" id="KW-1133">Transmembrane helix</keyword>
<dbReference type="InterPro" id="IPR027417">
    <property type="entry name" value="P-loop_NTPase"/>
</dbReference>
<dbReference type="SUPFAM" id="SSF90123">
    <property type="entry name" value="ABC transporter transmembrane region"/>
    <property type="match status" value="1"/>
</dbReference>
<feature type="domain" description="ABC transporter" evidence="9">
    <location>
        <begin position="365"/>
        <end position="599"/>
    </location>
</feature>
<dbReference type="Gene3D" id="1.20.1560.10">
    <property type="entry name" value="ABC transporter type 1, transmembrane domain"/>
    <property type="match status" value="1"/>
</dbReference>
<dbReference type="EMBL" id="CP000922">
    <property type="protein sequence ID" value="ACJ33697.1"/>
    <property type="molecule type" value="Genomic_DNA"/>
</dbReference>
<dbReference type="InterPro" id="IPR017871">
    <property type="entry name" value="ABC_transporter-like_CS"/>
</dbReference>
<evidence type="ECO:0000256" key="6">
    <source>
        <dbReference type="ARBA" id="ARBA00022989"/>
    </source>
</evidence>
<dbReference type="KEGG" id="afl:Aflv_1327"/>
<feature type="transmembrane region" description="Helical" evidence="8">
    <location>
        <begin position="160"/>
        <end position="182"/>
    </location>
</feature>
<dbReference type="Pfam" id="PF00664">
    <property type="entry name" value="ABC_membrane"/>
    <property type="match status" value="1"/>
</dbReference>
<gene>
    <name evidence="11" type="ordered locus">Aflv_1327</name>
</gene>
<dbReference type="InterPro" id="IPR003439">
    <property type="entry name" value="ABC_transporter-like_ATP-bd"/>
</dbReference>
<evidence type="ECO:0000313" key="11">
    <source>
        <dbReference type="EMBL" id="ACJ33697.1"/>
    </source>
</evidence>
<dbReference type="InterPro" id="IPR003593">
    <property type="entry name" value="AAA+_ATPase"/>
</dbReference>
<dbReference type="PROSITE" id="PS00211">
    <property type="entry name" value="ABC_TRANSPORTER_1"/>
    <property type="match status" value="1"/>
</dbReference>
<evidence type="ECO:0000256" key="8">
    <source>
        <dbReference type="SAM" id="Phobius"/>
    </source>
</evidence>
<keyword evidence="3 8" id="KW-0812">Transmembrane</keyword>